<evidence type="ECO:0000313" key="1">
    <source>
        <dbReference type="EMBL" id="QID23933.1"/>
    </source>
</evidence>
<geneLocation type="plasmid" evidence="1">
    <name>pKP-13-14-NDM-9</name>
</geneLocation>
<keyword evidence="1" id="KW-0614">Plasmid</keyword>
<sequence length="46" mass="5234">MFTPYFANIKTNGAQHRSNHLAKINRNMVFISAECVMGISAFKRAF</sequence>
<dbReference type="AlphaFoldDB" id="A0A6G6AQH2"/>
<proteinExistence type="predicted"/>
<organism evidence="1">
    <name type="scientific">Klebsiella pneumoniae</name>
    <dbReference type="NCBI Taxonomy" id="573"/>
    <lineage>
        <taxon>Bacteria</taxon>
        <taxon>Pseudomonadati</taxon>
        <taxon>Pseudomonadota</taxon>
        <taxon>Gammaproteobacteria</taxon>
        <taxon>Enterobacterales</taxon>
        <taxon>Enterobacteriaceae</taxon>
        <taxon>Klebsiella/Raoultella group</taxon>
        <taxon>Klebsiella</taxon>
        <taxon>Klebsiella pneumoniae complex</taxon>
    </lineage>
</organism>
<protein>
    <submittedName>
        <fullName evidence="1">Uncharacterized protein</fullName>
    </submittedName>
</protein>
<dbReference type="EMBL" id="MN175386">
    <property type="protein sequence ID" value="QID23933.1"/>
    <property type="molecule type" value="Genomic_DNA"/>
</dbReference>
<accession>A0A6G6AQH2</accession>
<reference evidence="1" key="1">
    <citation type="submission" date="2019-07" db="EMBL/GenBank/DDBJ databases">
        <authorList>
            <person name="Cheng J."/>
        </authorList>
    </citation>
    <scope>NUCLEOTIDE SEQUENCE</scope>
    <source>
        <strain evidence="1">KP-13-14</strain>
        <plasmid evidence="1">pKP-13-14-NDM-9</plasmid>
    </source>
</reference>
<name>A0A6G6AQH2_KLEPN</name>